<keyword evidence="3 6" id="KW-0560">Oxidoreductase</keyword>
<dbReference type="InterPro" id="IPR008926">
    <property type="entry name" value="RNR_R1-su_N"/>
</dbReference>
<dbReference type="Gene3D" id="3.20.70.20">
    <property type="match status" value="1"/>
</dbReference>
<dbReference type="GO" id="GO:0005524">
    <property type="term" value="F:ATP binding"/>
    <property type="evidence" value="ECO:0007669"/>
    <property type="project" value="InterPro"/>
</dbReference>
<name>A0A3B9H040_9PROT</name>
<dbReference type="InterPro" id="IPR013509">
    <property type="entry name" value="RNR_lsu_N"/>
</dbReference>
<evidence type="ECO:0000259" key="9">
    <source>
        <dbReference type="Pfam" id="PF02867"/>
    </source>
</evidence>
<dbReference type="GO" id="GO:0004748">
    <property type="term" value="F:ribonucleoside-diphosphate reductase activity, thioredoxin disulfide as acceptor"/>
    <property type="evidence" value="ECO:0007669"/>
    <property type="project" value="UniProtKB-EC"/>
</dbReference>
<comment type="catalytic activity">
    <reaction evidence="5 6">
        <text>a 2'-deoxyribonucleoside 5'-diphosphate + [thioredoxin]-disulfide + H2O = a ribonucleoside 5'-diphosphate + [thioredoxin]-dithiol</text>
        <dbReference type="Rhea" id="RHEA:23252"/>
        <dbReference type="Rhea" id="RHEA-COMP:10698"/>
        <dbReference type="Rhea" id="RHEA-COMP:10700"/>
        <dbReference type="ChEBI" id="CHEBI:15377"/>
        <dbReference type="ChEBI" id="CHEBI:29950"/>
        <dbReference type="ChEBI" id="CHEBI:50058"/>
        <dbReference type="ChEBI" id="CHEBI:57930"/>
        <dbReference type="ChEBI" id="CHEBI:73316"/>
        <dbReference type="EC" id="1.17.4.1"/>
    </reaction>
</comment>
<feature type="domain" description="Ribonucleotide reductase large subunit N-terminal" evidence="8">
    <location>
        <begin position="46"/>
        <end position="109"/>
    </location>
</feature>
<dbReference type="InterPro" id="IPR000788">
    <property type="entry name" value="RNR_lg_C"/>
</dbReference>
<dbReference type="InterPro" id="IPR039718">
    <property type="entry name" value="Rrm1"/>
</dbReference>
<gene>
    <name evidence="10" type="ORF">DCG58_11690</name>
</gene>
<dbReference type="SUPFAM" id="SSF48168">
    <property type="entry name" value="R1 subunit of ribonucleotide reductase, N-terminal domain"/>
    <property type="match status" value="1"/>
</dbReference>
<dbReference type="EMBL" id="DMAN01000263">
    <property type="protein sequence ID" value="HAE27816.1"/>
    <property type="molecule type" value="Genomic_DNA"/>
</dbReference>
<evidence type="ECO:0000313" key="11">
    <source>
        <dbReference type="Proteomes" id="UP000259610"/>
    </source>
</evidence>
<feature type="compositionally biased region" description="Low complexity" evidence="7">
    <location>
        <begin position="1"/>
        <end position="12"/>
    </location>
</feature>
<dbReference type="PANTHER" id="PTHR11573">
    <property type="entry name" value="RIBONUCLEOSIDE-DIPHOSPHATE REDUCTASE LARGE CHAIN"/>
    <property type="match status" value="1"/>
</dbReference>
<protein>
    <recommendedName>
        <fullName evidence="2 6">Ribonucleoside-diphosphate reductase</fullName>
        <ecNumber evidence="2 6">1.17.4.1</ecNumber>
    </recommendedName>
</protein>
<dbReference type="InterPro" id="IPR013346">
    <property type="entry name" value="NrdE_NrdA_C"/>
</dbReference>
<evidence type="ECO:0000256" key="6">
    <source>
        <dbReference type="RuleBase" id="RU003410"/>
    </source>
</evidence>
<comment type="similarity">
    <text evidence="1 6">Belongs to the ribonucleoside diphosphate reductase large chain family.</text>
</comment>
<dbReference type="NCBIfam" id="NF006577">
    <property type="entry name" value="PRK09102.1"/>
    <property type="match status" value="1"/>
</dbReference>
<dbReference type="Pfam" id="PF00317">
    <property type="entry name" value="Ribonuc_red_lgN"/>
    <property type="match status" value="1"/>
</dbReference>
<accession>A0A3B9H040</accession>
<dbReference type="EC" id="1.17.4.1" evidence="2 6"/>
<feature type="domain" description="Ribonucleotide reductase large subunit C-terminal" evidence="9">
    <location>
        <begin position="113"/>
        <end position="432"/>
    </location>
</feature>
<dbReference type="Proteomes" id="UP000259610">
    <property type="component" value="Unassembled WGS sequence"/>
</dbReference>
<dbReference type="PANTHER" id="PTHR11573:SF6">
    <property type="entry name" value="RIBONUCLEOSIDE-DIPHOSPHATE REDUCTASE LARGE SUBUNIT"/>
    <property type="match status" value="1"/>
</dbReference>
<evidence type="ECO:0000256" key="1">
    <source>
        <dbReference type="ARBA" id="ARBA00010406"/>
    </source>
</evidence>
<sequence length="622" mass="69223">MSATNANAVTENATRKGKPKSGADALLRVVSTIEVVTDSSRDANITEFGKKTLEDRYLLPGESYQDMFARVSKAFADDQAHAQRLYDYMSKLWFMPATPVLSNGGADRGLPISCFLNQVGDSLDDIVGTWTENVWLASNGGGIGTYWGNVRSIGEKVGQNGQTSGIIPFIRVMDSLTLAISQGSLRRGSAACYLDIHHPEIEEFLEIRKASGDFNRKSLNLHHGLNITDAFMEAVRNDEEFGLISPKTNEVLKKVNARKLWQKILELRMQTGEPYLLFTDTVNNAMPAHQRKLGLQVTQSNLCSEITLPTGVDHRGEDRTAVCCLSSVNAEKYLEWSKDENFLEDIFRFLDNVLEDFIERAPSEMERAVYSAKRERSVGLGVMGFHSFLQKMNVSMESAMAKVWNEKIFKDVRKGADAASVKLAKERGPCEDARDAGMMARFSHKMAVAPTASISIICGGTSAGIEPIPANVYTHKTLSGSFTVKNPQLETLLESKGLNTPETWASILEHEGSVQHLEALDEHERDVFKTAFELDQRWIVELAADRTPYICQSQSLNLFLPGDIAKWDLHMLHWTAWEKGLKSLYYCRSKSVQRAAFAGSEKAEAGQMETPNTDYDECLACQ</sequence>
<dbReference type="AlphaFoldDB" id="A0A3B9H040"/>
<dbReference type="PRINTS" id="PR01183">
    <property type="entry name" value="RIBORDTASEM1"/>
</dbReference>
<evidence type="ECO:0000313" key="10">
    <source>
        <dbReference type="EMBL" id="HAE27816.1"/>
    </source>
</evidence>
<keyword evidence="4 6" id="KW-0215">Deoxyribonucleotide synthesis</keyword>
<feature type="domain" description="Ribonucleotide reductase large subunit C-terminal" evidence="9">
    <location>
        <begin position="440"/>
        <end position="586"/>
    </location>
</feature>
<organism evidence="10 11">
    <name type="scientific">Hyphomonas adhaerens</name>
    <dbReference type="NCBI Taxonomy" id="81029"/>
    <lineage>
        <taxon>Bacteria</taxon>
        <taxon>Pseudomonadati</taxon>
        <taxon>Pseudomonadota</taxon>
        <taxon>Alphaproteobacteria</taxon>
        <taxon>Hyphomonadales</taxon>
        <taxon>Hyphomonadaceae</taxon>
        <taxon>Hyphomonas</taxon>
    </lineage>
</organism>
<dbReference type="RefSeq" id="WP_272989111.1">
    <property type="nucleotide sequence ID" value="NZ_CAJWRG010000013.1"/>
</dbReference>
<evidence type="ECO:0000256" key="3">
    <source>
        <dbReference type="ARBA" id="ARBA00023002"/>
    </source>
</evidence>
<evidence type="ECO:0000256" key="5">
    <source>
        <dbReference type="ARBA" id="ARBA00047754"/>
    </source>
</evidence>
<comment type="caution">
    <text evidence="10">The sequence shown here is derived from an EMBL/GenBank/DDBJ whole genome shotgun (WGS) entry which is preliminary data.</text>
</comment>
<dbReference type="NCBIfam" id="TIGR02506">
    <property type="entry name" value="NrdE_NrdA"/>
    <property type="match status" value="1"/>
</dbReference>
<evidence type="ECO:0000256" key="7">
    <source>
        <dbReference type="SAM" id="MobiDB-lite"/>
    </source>
</evidence>
<dbReference type="SUPFAM" id="SSF51998">
    <property type="entry name" value="PFL-like glycyl radical enzymes"/>
    <property type="match status" value="1"/>
</dbReference>
<dbReference type="GO" id="GO:0005971">
    <property type="term" value="C:ribonucleoside-diphosphate reductase complex"/>
    <property type="evidence" value="ECO:0007669"/>
    <property type="project" value="TreeGrafter"/>
</dbReference>
<comment type="function">
    <text evidence="6">Provides the precursors necessary for DNA synthesis. Catalyzes the biosynthesis of deoxyribonucleotides from the corresponding ribonucleotides.</text>
</comment>
<dbReference type="GO" id="GO:0009263">
    <property type="term" value="P:deoxyribonucleotide biosynthetic process"/>
    <property type="evidence" value="ECO:0007669"/>
    <property type="project" value="UniProtKB-KW"/>
</dbReference>
<dbReference type="Pfam" id="PF02867">
    <property type="entry name" value="Ribonuc_red_lgC"/>
    <property type="match status" value="2"/>
</dbReference>
<evidence type="ECO:0000256" key="2">
    <source>
        <dbReference type="ARBA" id="ARBA00012274"/>
    </source>
</evidence>
<evidence type="ECO:0000256" key="4">
    <source>
        <dbReference type="ARBA" id="ARBA00023116"/>
    </source>
</evidence>
<evidence type="ECO:0000259" key="8">
    <source>
        <dbReference type="Pfam" id="PF00317"/>
    </source>
</evidence>
<dbReference type="UniPathway" id="UPA00326"/>
<proteinExistence type="inferred from homology"/>
<feature type="region of interest" description="Disordered" evidence="7">
    <location>
        <begin position="1"/>
        <end position="21"/>
    </location>
</feature>
<dbReference type="CDD" id="cd01679">
    <property type="entry name" value="RNR_I"/>
    <property type="match status" value="1"/>
</dbReference>
<reference evidence="10 11" key="1">
    <citation type="journal article" date="2018" name="Nat. Biotechnol.">
        <title>A standardized bacterial taxonomy based on genome phylogeny substantially revises the tree of life.</title>
        <authorList>
            <person name="Parks D.H."/>
            <person name="Chuvochina M."/>
            <person name="Waite D.W."/>
            <person name="Rinke C."/>
            <person name="Skarshewski A."/>
            <person name="Chaumeil P.A."/>
            <person name="Hugenholtz P."/>
        </authorList>
    </citation>
    <scope>NUCLEOTIDE SEQUENCE [LARGE SCALE GENOMIC DNA]</scope>
    <source>
        <strain evidence="10">UBA8733</strain>
    </source>
</reference>